<sequence>MLIFADRCRPCIHLTKSSRRTSDTDTDDADDSDPNYVESMDDESNDVSSLFDDSDSDVVSTDGMSDEDDEQDRDSPDYHKVDPDNHPIEFIWKFDRRFN</sequence>
<evidence type="ECO:0000256" key="1">
    <source>
        <dbReference type="SAM" id="MobiDB-lite"/>
    </source>
</evidence>
<reference evidence="2" key="1">
    <citation type="journal article" date="2017" name="Nature">
        <title>The sunflower genome provides insights into oil metabolism, flowering and Asterid evolution.</title>
        <authorList>
            <person name="Badouin H."/>
            <person name="Gouzy J."/>
            <person name="Grassa C.J."/>
            <person name="Murat F."/>
            <person name="Staton S.E."/>
            <person name="Cottret L."/>
            <person name="Lelandais-Briere C."/>
            <person name="Owens G.L."/>
            <person name="Carrere S."/>
            <person name="Mayjonade B."/>
            <person name="Legrand L."/>
            <person name="Gill N."/>
            <person name="Kane N.C."/>
            <person name="Bowers J.E."/>
            <person name="Hubner S."/>
            <person name="Bellec A."/>
            <person name="Berard A."/>
            <person name="Berges H."/>
            <person name="Blanchet N."/>
            <person name="Boniface M.C."/>
            <person name="Brunel D."/>
            <person name="Catrice O."/>
            <person name="Chaidir N."/>
            <person name="Claudel C."/>
            <person name="Donnadieu C."/>
            <person name="Faraut T."/>
            <person name="Fievet G."/>
            <person name="Helmstetter N."/>
            <person name="King M."/>
            <person name="Knapp S.J."/>
            <person name="Lai Z."/>
            <person name="Le Paslier M.C."/>
            <person name="Lippi Y."/>
            <person name="Lorenzon L."/>
            <person name="Mandel J.R."/>
            <person name="Marage G."/>
            <person name="Marchand G."/>
            <person name="Marquand E."/>
            <person name="Bret-Mestries E."/>
            <person name="Morien E."/>
            <person name="Nambeesan S."/>
            <person name="Nguyen T."/>
            <person name="Pegot-Espagnet P."/>
            <person name="Pouilly N."/>
            <person name="Raftis F."/>
            <person name="Sallet E."/>
            <person name="Schiex T."/>
            <person name="Thomas J."/>
            <person name="Vandecasteele C."/>
            <person name="Vares D."/>
            <person name="Vear F."/>
            <person name="Vautrin S."/>
            <person name="Crespi M."/>
            <person name="Mangin B."/>
            <person name="Burke J.M."/>
            <person name="Salse J."/>
            <person name="Munos S."/>
            <person name="Vincourt P."/>
            <person name="Rieseberg L.H."/>
            <person name="Langlade N.B."/>
        </authorList>
    </citation>
    <scope>NUCLEOTIDE SEQUENCE</scope>
    <source>
        <tissue evidence="2">Leaves</tissue>
    </source>
</reference>
<proteinExistence type="predicted"/>
<dbReference type="EMBL" id="MNCJ02000321">
    <property type="protein sequence ID" value="KAF5802607.1"/>
    <property type="molecule type" value="Genomic_DNA"/>
</dbReference>
<feature type="compositionally biased region" description="Acidic residues" evidence="1">
    <location>
        <begin position="24"/>
        <end position="45"/>
    </location>
</feature>
<reference evidence="2" key="2">
    <citation type="submission" date="2020-06" db="EMBL/GenBank/DDBJ databases">
        <title>Helianthus annuus Genome sequencing and assembly Release 2.</title>
        <authorList>
            <person name="Gouzy J."/>
            <person name="Langlade N."/>
            <person name="Munos S."/>
        </authorList>
    </citation>
    <scope>NUCLEOTIDE SEQUENCE</scope>
    <source>
        <tissue evidence="2">Leaves</tissue>
    </source>
</reference>
<feature type="compositionally biased region" description="Basic and acidic residues" evidence="1">
    <location>
        <begin position="73"/>
        <end position="85"/>
    </location>
</feature>
<feature type="region of interest" description="Disordered" evidence="1">
    <location>
        <begin position="15"/>
        <end position="85"/>
    </location>
</feature>
<name>A0A9K3ITK6_HELAN</name>
<evidence type="ECO:0000313" key="3">
    <source>
        <dbReference type="Proteomes" id="UP000215914"/>
    </source>
</evidence>
<evidence type="ECO:0000313" key="2">
    <source>
        <dbReference type="EMBL" id="KAF5802607.1"/>
    </source>
</evidence>
<dbReference type="Gramene" id="mRNA:HanXRQr2_Chr06g0261461">
    <property type="protein sequence ID" value="mRNA:HanXRQr2_Chr06g0261461"/>
    <property type="gene ID" value="HanXRQr2_Chr06g0261461"/>
</dbReference>
<organism evidence="2 3">
    <name type="scientific">Helianthus annuus</name>
    <name type="common">Common sunflower</name>
    <dbReference type="NCBI Taxonomy" id="4232"/>
    <lineage>
        <taxon>Eukaryota</taxon>
        <taxon>Viridiplantae</taxon>
        <taxon>Streptophyta</taxon>
        <taxon>Embryophyta</taxon>
        <taxon>Tracheophyta</taxon>
        <taxon>Spermatophyta</taxon>
        <taxon>Magnoliopsida</taxon>
        <taxon>eudicotyledons</taxon>
        <taxon>Gunneridae</taxon>
        <taxon>Pentapetalae</taxon>
        <taxon>asterids</taxon>
        <taxon>campanulids</taxon>
        <taxon>Asterales</taxon>
        <taxon>Asteraceae</taxon>
        <taxon>Asteroideae</taxon>
        <taxon>Heliantheae alliance</taxon>
        <taxon>Heliantheae</taxon>
        <taxon>Helianthus</taxon>
    </lineage>
</organism>
<dbReference type="AlphaFoldDB" id="A0A9K3ITK6"/>
<accession>A0A9K3ITK6</accession>
<keyword evidence="3" id="KW-1185">Reference proteome</keyword>
<protein>
    <submittedName>
        <fullName evidence="2">Uncharacterized protein</fullName>
    </submittedName>
</protein>
<dbReference type="Proteomes" id="UP000215914">
    <property type="component" value="Unassembled WGS sequence"/>
</dbReference>
<comment type="caution">
    <text evidence="2">The sequence shown here is derived from an EMBL/GenBank/DDBJ whole genome shotgun (WGS) entry which is preliminary data.</text>
</comment>
<feature type="compositionally biased region" description="Low complexity" evidence="1">
    <location>
        <begin position="46"/>
        <end position="63"/>
    </location>
</feature>
<gene>
    <name evidence="2" type="ORF">HanXRQr2_Chr06g0261461</name>
</gene>